<dbReference type="SUPFAM" id="SSF82693">
    <property type="entry name" value="Multidrug efflux transporter AcrB pore domain, PN1, PN2, PC1 and PC2 subdomains"/>
    <property type="match status" value="3"/>
</dbReference>
<dbReference type="PANTHER" id="PTHR32063">
    <property type="match status" value="1"/>
</dbReference>
<feature type="transmembrane region" description="Helical" evidence="1">
    <location>
        <begin position="1125"/>
        <end position="1148"/>
    </location>
</feature>
<comment type="caution">
    <text evidence="2">The sequence shown here is derived from an EMBL/GenBank/DDBJ whole genome shotgun (WGS) entry which is preliminary data.</text>
</comment>
<dbReference type="InterPro" id="IPR001036">
    <property type="entry name" value="Acrflvin-R"/>
</dbReference>
<sequence length="1172" mass="128747">MIAVSLKRPVTVAMVVAALVVFGVKSYTELGRDLMPDIAYPSLTVMTRYEGAAPQEVEEFITKPLESSLSTVRGKRKINSISREGMSLITIEFEWGHEMKFATLHVREKLDNVRFQPTFPQDAERPNILRWDPSAKPIVGLAITANAPLLELRDMVQDVIKPRLEQLDGIAFAQISGDIERVIDVEINREKMVLYGLDIETIKNAIDAANANIPGGTIKKGRYRYSLRTLGEFREVEEINNVVVARRNGSEILVSDVAVVHDTAKDRDAQTTVDGVEGLGLLVYKESGANTIRSTESVKKLIETLNAEFGGGSRALRVVLAFEEAKFISQALNNVWVSLIFGGFFAFLVLVLFLSDLKSPFFIFVSIPIAIIVTLVLMYFFGLSLNIMSLGGLALGVGMLVDNSIVVLENIYRYREEGNAPLDAAFKGAREVAMPVAASTLTTVAVFFPIVYIQGVAGALFGEQALTVTFSLASSLVVSLTVLPLLTAVTSLLKGRDSLPGRLVPIERLDAKAYPRGLVFWKWWEYAICFLLLALVAGYFKSDWLNFGIAAGILFILPTALLLLKWVARFGIAWLFQAVAFLFLSLHNFVQWVLDTAILPVFNAAYAGFEHLYHAVLAWALERKFVVLLLSIGLMVLTWQMGSELKQELMPKAATGQFTIDTKLLPGTSLEITTGVVEQVEALLKNEESVALVFSQIGASEANLSQLLKDSGTNTAQISVRLREQDATLAEVRRLSDLVRGFAVDIPGMKVEVEESSSSMEDLLASEGGGGLVVQIEAETFDLLYEANQAVLRGLQQDQTLQDVKTTLTRDFPQMRIALRRDRIDHYGFEIRQIGEFLSGGMRGALATQFKEFDRSIDVRVRFSEEDREDFEEVLKTRLVSSSGISVPLAEFLEVTVEQTTKEIRRVNQRRVALVSANIGALKISDVLPRAEAMLDALELPPSVSVKLAGEKEGIDASFKQLLNALLLSAALVYMIMAAQFESLRFPFVVIFTVPMGLVGTVLILSLTGTSINIMSLIGLIVLTGIVVNDAIVKVDFINQARGEGMTLRGAVMEASKVRLRPILMTTATTVLALIPMAFGFVPWLMNTDFIHPLVLWADEWALAYSLPLLSELFSPRGAEIQQPLALVVIGGLSLATMLTLILIPVLYETLAAADKTEPASIDDAAVEEAHP</sequence>
<keyword evidence="1" id="KW-1133">Transmembrane helix</keyword>
<feature type="transmembrane region" description="Helical" evidence="1">
    <location>
        <begin position="625"/>
        <end position="642"/>
    </location>
</feature>
<feature type="transmembrane region" description="Helical" evidence="1">
    <location>
        <begin position="596"/>
        <end position="613"/>
    </location>
</feature>
<dbReference type="PANTHER" id="PTHR32063:SF0">
    <property type="entry name" value="SWARMING MOTILITY PROTEIN SWRC"/>
    <property type="match status" value="1"/>
</dbReference>
<name>A0A8J7Q820_9BACT</name>
<dbReference type="InterPro" id="IPR027463">
    <property type="entry name" value="AcrB_DN_DC_subdom"/>
</dbReference>
<organism evidence="2 3">
    <name type="scientific">Acanthopleuribacter pedis</name>
    <dbReference type="NCBI Taxonomy" id="442870"/>
    <lineage>
        <taxon>Bacteria</taxon>
        <taxon>Pseudomonadati</taxon>
        <taxon>Acidobacteriota</taxon>
        <taxon>Holophagae</taxon>
        <taxon>Acanthopleuribacterales</taxon>
        <taxon>Acanthopleuribacteraceae</taxon>
        <taxon>Acanthopleuribacter</taxon>
    </lineage>
</organism>
<dbReference type="Gene3D" id="1.20.1640.10">
    <property type="entry name" value="Multidrug efflux transporter AcrB transmembrane domain"/>
    <property type="match status" value="2"/>
</dbReference>
<feature type="transmembrane region" description="Helical" evidence="1">
    <location>
        <begin position="432"/>
        <end position="452"/>
    </location>
</feature>
<feature type="transmembrane region" description="Helical" evidence="1">
    <location>
        <begin position="387"/>
        <end position="411"/>
    </location>
</feature>
<feature type="transmembrane region" description="Helical" evidence="1">
    <location>
        <begin position="472"/>
        <end position="493"/>
    </location>
</feature>
<protein>
    <submittedName>
        <fullName evidence="2">Efflux RND transporter permease subunit</fullName>
    </submittedName>
</protein>
<feature type="transmembrane region" description="Helical" evidence="1">
    <location>
        <begin position="523"/>
        <end position="540"/>
    </location>
</feature>
<evidence type="ECO:0000313" key="2">
    <source>
        <dbReference type="EMBL" id="MBO1319104.1"/>
    </source>
</evidence>
<feature type="transmembrane region" description="Helical" evidence="1">
    <location>
        <begin position="335"/>
        <end position="354"/>
    </location>
</feature>
<dbReference type="GO" id="GO:0042910">
    <property type="term" value="F:xenobiotic transmembrane transporter activity"/>
    <property type="evidence" value="ECO:0007669"/>
    <property type="project" value="TreeGrafter"/>
</dbReference>
<feature type="transmembrane region" description="Helical" evidence="1">
    <location>
        <begin position="571"/>
        <end position="590"/>
    </location>
</feature>
<dbReference type="SUPFAM" id="SSF82866">
    <property type="entry name" value="Multidrug efflux transporter AcrB transmembrane domain"/>
    <property type="match status" value="2"/>
</dbReference>
<dbReference type="SUPFAM" id="SSF82714">
    <property type="entry name" value="Multidrug efflux transporter AcrB TolC docking domain, DN and DC subdomains"/>
    <property type="match status" value="2"/>
</dbReference>
<feature type="transmembrane region" description="Helical" evidence="1">
    <location>
        <begin position="1014"/>
        <end position="1033"/>
    </location>
</feature>
<dbReference type="Gene3D" id="3.30.70.1430">
    <property type="entry name" value="Multidrug efflux transporter AcrB pore domain"/>
    <property type="match status" value="2"/>
</dbReference>
<keyword evidence="1" id="KW-0812">Transmembrane</keyword>
<feature type="transmembrane region" description="Helical" evidence="1">
    <location>
        <begin position="546"/>
        <end position="564"/>
    </location>
</feature>
<feature type="transmembrane region" description="Helical" evidence="1">
    <location>
        <begin position="1063"/>
        <end position="1084"/>
    </location>
</feature>
<accession>A0A8J7Q820</accession>
<evidence type="ECO:0000313" key="3">
    <source>
        <dbReference type="Proteomes" id="UP000664417"/>
    </source>
</evidence>
<feature type="transmembrane region" description="Helical" evidence="1">
    <location>
        <begin position="962"/>
        <end position="981"/>
    </location>
</feature>
<feature type="transmembrane region" description="Helical" evidence="1">
    <location>
        <begin position="988"/>
        <end position="1008"/>
    </location>
</feature>
<dbReference type="RefSeq" id="WP_207858924.1">
    <property type="nucleotide sequence ID" value="NZ_JAFREP010000008.1"/>
</dbReference>
<dbReference type="AlphaFoldDB" id="A0A8J7Q820"/>
<dbReference type="Pfam" id="PF00873">
    <property type="entry name" value="ACR_tran"/>
    <property type="match status" value="3"/>
</dbReference>
<proteinExistence type="predicted"/>
<gene>
    <name evidence="2" type="ORF">J3U88_11595</name>
</gene>
<dbReference type="Gene3D" id="3.30.2090.10">
    <property type="entry name" value="Multidrug efflux transporter AcrB TolC docking domain, DN and DC subdomains"/>
    <property type="match status" value="2"/>
</dbReference>
<reference evidence="2" key="1">
    <citation type="submission" date="2021-03" db="EMBL/GenBank/DDBJ databases">
        <authorList>
            <person name="Wang G."/>
        </authorList>
    </citation>
    <scope>NUCLEOTIDE SEQUENCE</scope>
    <source>
        <strain evidence="2">KCTC 12899</strain>
    </source>
</reference>
<feature type="transmembrane region" description="Helical" evidence="1">
    <location>
        <begin position="361"/>
        <end position="381"/>
    </location>
</feature>
<dbReference type="GO" id="GO:0005886">
    <property type="term" value="C:plasma membrane"/>
    <property type="evidence" value="ECO:0007669"/>
    <property type="project" value="TreeGrafter"/>
</dbReference>
<keyword evidence="1" id="KW-0472">Membrane</keyword>
<keyword evidence="3" id="KW-1185">Reference proteome</keyword>
<dbReference type="EMBL" id="JAFREP010000008">
    <property type="protein sequence ID" value="MBO1319104.1"/>
    <property type="molecule type" value="Genomic_DNA"/>
</dbReference>
<evidence type="ECO:0000256" key="1">
    <source>
        <dbReference type="SAM" id="Phobius"/>
    </source>
</evidence>
<dbReference type="Proteomes" id="UP000664417">
    <property type="component" value="Unassembled WGS sequence"/>
</dbReference>
<dbReference type="PRINTS" id="PR00702">
    <property type="entry name" value="ACRIFLAVINRP"/>
</dbReference>